<proteinExistence type="inferred from homology"/>
<gene>
    <name evidence="4" type="ORF">KDM89_03965</name>
</gene>
<protein>
    <recommendedName>
        <fullName evidence="3">YCII-related domain-containing protein</fullName>
    </recommendedName>
</protein>
<comment type="caution">
    <text evidence="4">The sequence shown here is derived from an EMBL/GenBank/DDBJ whole genome shotgun (WGS) entry which is preliminary data.</text>
</comment>
<feature type="chain" id="PRO_5036784668" description="YCII-related domain-containing protein" evidence="2">
    <location>
        <begin position="22"/>
        <end position="155"/>
    </location>
</feature>
<dbReference type="AlphaFoldDB" id="A0A941DJT6"/>
<keyword evidence="2" id="KW-0732">Signal</keyword>
<reference evidence="4" key="1">
    <citation type="submission" date="2021-04" db="EMBL/GenBank/DDBJ databases">
        <title>novel species isolated from subtropical streams in China.</title>
        <authorList>
            <person name="Lu H."/>
        </authorList>
    </citation>
    <scope>NUCLEOTIDE SEQUENCE</scope>
    <source>
        <strain evidence="4">LFS511W</strain>
    </source>
</reference>
<dbReference type="Pfam" id="PF03795">
    <property type="entry name" value="YCII"/>
    <property type="match status" value="1"/>
</dbReference>
<evidence type="ECO:0000259" key="3">
    <source>
        <dbReference type="Pfam" id="PF03795"/>
    </source>
</evidence>
<evidence type="ECO:0000256" key="1">
    <source>
        <dbReference type="ARBA" id="ARBA00007689"/>
    </source>
</evidence>
<evidence type="ECO:0000313" key="4">
    <source>
        <dbReference type="EMBL" id="MBR7781290.1"/>
    </source>
</evidence>
<dbReference type="Proteomes" id="UP000680067">
    <property type="component" value="Unassembled WGS sequence"/>
</dbReference>
<feature type="domain" description="YCII-related" evidence="3">
    <location>
        <begin position="50"/>
        <end position="127"/>
    </location>
</feature>
<comment type="similarity">
    <text evidence="1">Belongs to the YciI family.</text>
</comment>
<accession>A0A941DJT6</accession>
<keyword evidence="5" id="KW-1185">Reference proteome</keyword>
<dbReference type="InterPro" id="IPR011008">
    <property type="entry name" value="Dimeric_a/b-barrel"/>
</dbReference>
<dbReference type="EMBL" id="JAGSPN010000002">
    <property type="protein sequence ID" value="MBR7781290.1"/>
    <property type="molecule type" value="Genomic_DNA"/>
</dbReference>
<evidence type="ECO:0000256" key="2">
    <source>
        <dbReference type="SAM" id="SignalP"/>
    </source>
</evidence>
<feature type="signal peptide" evidence="2">
    <location>
        <begin position="1"/>
        <end position="21"/>
    </location>
</feature>
<name>A0A941DJT6_9BURK</name>
<organism evidence="4 5">
    <name type="scientific">Undibacterium luofuense</name>
    <dbReference type="NCBI Taxonomy" id="2828733"/>
    <lineage>
        <taxon>Bacteria</taxon>
        <taxon>Pseudomonadati</taxon>
        <taxon>Pseudomonadota</taxon>
        <taxon>Betaproteobacteria</taxon>
        <taxon>Burkholderiales</taxon>
        <taxon>Oxalobacteraceae</taxon>
        <taxon>Undibacterium</taxon>
    </lineage>
</organism>
<dbReference type="InterPro" id="IPR005545">
    <property type="entry name" value="YCII"/>
</dbReference>
<evidence type="ECO:0000313" key="5">
    <source>
        <dbReference type="Proteomes" id="UP000680067"/>
    </source>
</evidence>
<dbReference type="SUPFAM" id="SSF54909">
    <property type="entry name" value="Dimeric alpha+beta barrel"/>
    <property type="match status" value="1"/>
</dbReference>
<sequence>MRRALLMSLFCSTLSAASANAQEAQLANPDFKPELAKQLGADKIGMRHYVMVILKTGPNKIPAGKERDAMFAGHFANMKRLANEGKLMVAGPADGVDGWRGMFFFAVDNIDAARELTATDPVIQQGEMIAEYHKVYLSAALMQVPRIHKQISAKN</sequence>
<dbReference type="Gene3D" id="3.30.70.1060">
    <property type="entry name" value="Dimeric alpha+beta barrel"/>
    <property type="match status" value="1"/>
</dbReference>
<dbReference type="RefSeq" id="WP_212686658.1">
    <property type="nucleotide sequence ID" value="NZ_JAGSPN010000002.1"/>
</dbReference>